<accession>K6Z1S6</accession>
<dbReference type="Proteomes" id="UP000006251">
    <property type="component" value="Unassembled WGS sequence"/>
</dbReference>
<protein>
    <submittedName>
        <fullName evidence="2">Uncharacterized protein</fullName>
    </submittedName>
</protein>
<dbReference type="AlphaFoldDB" id="K6Z1S6"/>
<keyword evidence="1" id="KW-0472">Membrane</keyword>
<evidence type="ECO:0000313" key="3">
    <source>
        <dbReference type="Proteomes" id="UP000006251"/>
    </source>
</evidence>
<keyword evidence="3" id="KW-1185">Reference proteome</keyword>
<dbReference type="EMBL" id="BAEQ01000054">
    <property type="protein sequence ID" value="GAC30171.1"/>
    <property type="molecule type" value="Genomic_DNA"/>
</dbReference>
<name>K6Z1S6_9ALTE</name>
<feature type="transmembrane region" description="Helical" evidence="1">
    <location>
        <begin position="60"/>
        <end position="80"/>
    </location>
</feature>
<keyword evidence="1" id="KW-0812">Transmembrane</keyword>
<dbReference type="RefSeq" id="WP_006013971.1">
    <property type="nucleotide sequence ID" value="NZ_AUAV01000024.1"/>
</dbReference>
<sequence>MKKRFGLVLIETTKIATWAIRLFCLLFASNFANEFIELLEAGSFYRRGNFYTLVDNPTSFYIRATKYGVFCILAFWYMTIGTKVTSET</sequence>
<proteinExistence type="predicted"/>
<organism evidence="2 3">
    <name type="scientific">Brumicola pallidula DSM 14239 = ACAM 615</name>
    <dbReference type="NCBI Taxonomy" id="1121922"/>
    <lineage>
        <taxon>Bacteria</taxon>
        <taxon>Pseudomonadati</taxon>
        <taxon>Pseudomonadota</taxon>
        <taxon>Gammaproteobacteria</taxon>
        <taxon>Alteromonadales</taxon>
        <taxon>Alteromonadaceae</taxon>
        <taxon>Brumicola</taxon>
    </lineage>
</organism>
<gene>
    <name evidence="2" type="ORF">GPAL_3323</name>
</gene>
<evidence type="ECO:0000256" key="1">
    <source>
        <dbReference type="SAM" id="Phobius"/>
    </source>
</evidence>
<comment type="caution">
    <text evidence="2">The sequence shown here is derived from an EMBL/GenBank/DDBJ whole genome shotgun (WGS) entry which is preliminary data.</text>
</comment>
<evidence type="ECO:0000313" key="2">
    <source>
        <dbReference type="EMBL" id="GAC30171.1"/>
    </source>
</evidence>
<keyword evidence="1" id="KW-1133">Transmembrane helix</keyword>
<reference evidence="3" key="1">
    <citation type="journal article" date="2014" name="Environ. Microbiol.">
        <title>Comparative genomics of the marine bacterial genus Glaciecola reveals the high degree of genomic diversity and genomic characteristic for cold adaptation.</title>
        <authorList>
            <person name="Qin Q.L."/>
            <person name="Xie B.B."/>
            <person name="Yu Y."/>
            <person name="Shu Y.L."/>
            <person name="Rong J.C."/>
            <person name="Zhang Y.J."/>
            <person name="Zhao D.L."/>
            <person name="Chen X.L."/>
            <person name="Zhang X.Y."/>
            <person name="Chen B."/>
            <person name="Zhou B.C."/>
            <person name="Zhang Y.Z."/>
        </authorList>
    </citation>
    <scope>NUCLEOTIDE SEQUENCE [LARGE SCALE GENOMIC DNA]</scope>
    <source>
        <strain evidence="3">ACAM 615</strain>
    </source>
</reference>